<sequence>MKIHTDCWTLDPSGDRVHDPPVVLDAKPGMSVLDMCVAPGSKTCQLVEVVGGMNHHRDDEITQLRRLQSPNVFVTSCDGRVLSDIDEKKDKGTEMELCVRILASGGIGIKSGALALHPLSVVHRFTWCTCDNWSHSTCSMNPMENESVMAELLRITNGFLVLEDPSSKNGRTCGQTWME</sequence>
<evidence type="ECO:0000313" key="2">
    <source>
        <dbReference type="Proteomes" id="UP001530400"/>
    </source>
</evidence>
<dbReference type="InterPro" id="IPR023267">
    <property type="entry name" value="RCMT"/>
</dbReference>
<dbReference type="InterPro" id="IPR029063">
    <property type="entry name" value="SAM-dependent_MTases_sf"/>
</dbReference>
<reference evidence="1 2" key="1">
    <citation type="submission" date="2024-10" db="EMBL/GenBank/DDBJ databases">
        <title>Updated reference genomes for cyclostephanoid diatoms.</title>
        <authorList>
            <person name="Roberts W.R."/>
            <person name="Alverson A.J."/>
        </authorList>
    </citation>
    <scope>NUCLEOTIDE SEQUENCE [LARGE SCALE GENOMIC DNA]</scope>
    <source>
        <strain evidence="1 2">AJA010-31</strain>
    </source>
</reference>
<dbReference type="PANTHER" id="PTHR22808:SF1">
    <property type="entry name" value="RNA CYTOSINE-C(5)-METHYLTRANSFERASE NSUN2-RELATED"/>
    <property type="match status" value="1"/>
</dbReference>
<dbReference type="AlphaFoldDB" id="A0ABD3P0K3"/>
<proteinExistence type="predicted"/>
<keyword evidence="2" id="KW-1185">Reference proteome</keyword>
<name>A0ABD3P0K3_9STRA</name>
<organism evidence="1 2">
    <name type="scientific">Cyclotella atomus</name>
    <dbReference type="NCBI Taxonomy" id="382360"/>
    <lineage>
        <taxon>Eukaryota</taxon>
        <taxon>Sar</taxon>
        <taxon>Stramenopiles</taxon>
        <taxon>Ochrophyta</taxon>
        <taxon>Bacillariophyta</taxon>
        <taxon>Coscinodiscophyceae</taxon>
        <taxon>Thalassiosirophycidae</taxon>
        <taxon>Stephanodiscales</taxon>
        <taxon>Stephanodiscaceae</taxon>
        <taxon>Cyclotella</taxon>
    </lineage>
</organism>
<dbReference type="PANTHER" id="PTHR22808">
    <property type="entry name" value="NCL1 YEAST -RELATED NOL1/NOP2/FMU SUN DOMAIN-CONTAINING"/>
    <property type="match status" value="1"/>
</dbReference>
<gene>
    <name evidence="1" type="ORF">ACHAWO_005799</name>
</gene>
<dbReference type="Proteomes" id="UP001530400">
    <property type="component" value="Unassembled WGS sequence"/>
</dbReference>
<dbReference type="EMBL" id="JALLPJ020000833">
    <property type="protein sequence ID" value="KAL3781715.1"/>
    <property type="molecule type" value="Genomic_DNA"/>
</dbReference>
<evidence type="ECO:0008006" key="3">
    <source>
        <dbReference type="Google" id="ProtNLM"/>
    </source>
</evidence>
<evidence type="ECO:0000313" key="1">
    <source>
        <dbReference type="EMBL" id="KAL3781715.1"/>
    </source>
</evidence>
<dbReference type="Gene3D" id="3.40.50.150">
    <property type="entry name" value="Vaccinia Virus protein VP39"/>
    <property type="match status" value="1"/>
</dbReference>
<accession>A0ABD3P0K3</accession>
<dbReference type="SUPFAM" id="SSF53335">
    <property type="entry name" value="S-adenosyl-L-methionine-dependent methyltransferases"/>
    <property type="match status" value="1"/>
</dbReference>
<protein>
    <recommendedName>
        <fullName evidence="3">SAM-dependent MTase RsmB/NOP-type domain-containing protein</fullName>
    </recommendedName>
</protein>
<comment type="caution">
    <text evidence="1">The sequence shown here is derived from an EMBL/GenBank/DDBJ whole genome shotgun (WGS) entry which is preliminary data.</text>
</comment>